<evidence type="ECO:0000259" key="12">
    <source>
        <dbReference type="Pfam" id="PF00593"/>
    </source>
</evidence>
<feature type="signal peptide" evidence="11">
    <location>
        <begin position="1"/>
        <end position="31"/>
    </location>
</feature>
<evidence type="ECO:0000256" key="10">
    <source>
        <dbReference type="SAM" id="MobiDB-lite"/>
    </source>
</evidence>
<evidence type="ECO:0000256" key="3">
    <source>
        <dbReference type="ARBA" id="ARBA00022452"/>
    </source>
</evidence>
<dbReference type="AlphaFoldDB" id="K8PHP2"/>
<keyword evidence="6 8" id="KW-0472">Membrane</keyword>
<name>K8PHP2_9BRAD</name>
<dbReference type="InterPro" id="IPR000531">
    <property type="entry name" value="Beta-barrel_TonB"/>
</dbReference>
<evidence type="ECO:0000256" key="8">
    <source>
        <dbReference type="PROSITE-ProRule" id="PRU01360"/>
    </source>
</evidence>
<dbReference type="HOGENOM" id="CLU_008287_13_1_5"/>
<comment type="similarity">
    <text evidence="8 9">Belongs to the TonB-dependent receptor family.</text>
</comment>
<evidence type="ECO:0000256" key="5">
    <source>
        <dbReference type="ARBA" id="ARBA00023077"/>
    </source>
</evidence>
<comment type="subcellular location">
    <subcellularLocation>
        <location evidence="1 8">Cell outer membrane</location>
        <topology evidence="1 8">Multi-pass membrane protein</topology>
    </subcellularLocation>
</comment>
<evidence type="ECO:0000313" key="15">
    <source>
        <dbReference type="Proteomes" id="UP000001095"/>
    </source>
</evidence>
<dbReference type="PATRIC" id="fig|883079.3.peg.753"/>
<feature type="compositionally biased region" description="Low complexity" evidence="10">
    <location>
        <begin position="57"/>
        <end position="79"/>
    </location>
</feature>
<dbReference type="PANTHER" id="PTHR30069">
    <property type="entry name" value="TONB-DEPENDENT OUTER MEMBRANE RECEPTOR"/>
    <property type="match status" value="1"/>
</dbReference>
<dbReference type="OrthoDB" id="9760620at2"/>
<keyword evidence="7 8" id="KW-0998">Cell outer membrane</keyword>
<keyword evidence="5 9" id="KW-0798">TonB box</keyword>
<dbReference type="Pfam" id="PF00593">
    <property type="entry name" value="TonB_dep_Rec_b-barrel"/>
    <property type="match status" value="1"/>
</dbReference>
<dbReference type="InterPro" id="IPR036942">
    <property type="entry name" value="Beta-barrel_TonB_sf"/>
</dbReference>
<evidence type="ECO:0000256" key="4">
    <source>
        <dbReference type="ARBA" id="ARBA00022692"/>
    </source>
</evidence>
<protein>
    <recommendedName>
        <fullName evidence="16">TonB-dependent receptor</fullName>
    </recommendedName>
</protein>
<evidence type="ECO:0000259" key="13">
    <source>
        <dbReference type="Pfam" id="PF07715"/>
    </source>
</evidence>
<dbReference type="PANTHER" id="PTHR30069:SF39">
    <property type="entry name" value="BLL6183 PROTEIN"/>
    <property type="match status" value="1"/>
</dbReference>
<evidence type="ECO:0008006" key="16">
    <source>
        <dbReference type="Google" id="ProtNLM"/>
    </source>
</evidence>
<dbReference type="PROSITE" id="PS52016">
    <property type="entry name" value="TONB_DEPENDENT_REC_3"/>
    <property type="match status" value="1"/>
</dbReference>
<dbReference type="Gene3D" id="2.40.170.20">
    <property type="entry name" value="TonB-dependent receptor, beta-barrel domain"/>
    <property type="match status" value="1"/>
</dbReference>
<dbReference type="RefSeq" id="WP_002711601.1">
    <property type="nucleotide sequence ID" value="NZ_KB375281.1"/>
</dbReference>
<feature type="domain" description="TonB-dependent receptor-like beta-barrel" evidence="12">
    <location>
        <begin position="222"/>
        <end position="690"/>
    </location>
</feature>
<evidence type="ECO:0000256" key="11">
    <source>
        <dbReference type="SAM" id="SignalP"/>
    </source>
</evidence>
<sequence length="728" mass="79472">MSSVSTRARRISILLASVSIATVATVTQSFAQSASQTLPTVNVEGETKPRPVRNRVARPASAQPSSSTPPAASPAAPQQLGVKTADQARQDIQQTPGGVAVVAAEDYKNNSVASTIKDVLGYVPGVFAQPKWGDDTRLSIRGSGLSRNFHLRGVQLYMDGIPINTSDGYGDFQEIDPTAYKYVEVYKGANALQFGANSLGGAINFVTPTGRDAKVNSAGVDMGSFGYRRFQGSVGGASGPWDAFFTASNQSAEGFRDHSYGHSTRASGNIGYQFSPDFETRFYIDANDVRQRIPGSVTRASALTSPQTAAAVNVMNDWQRNIDTVRIANKTTIRFDATTVEFGAFAVDRHLMHPIFQWLDYSYKDYGGFVKATDDRIIGGYRNRFVAGINVLNGTIDAQQYVNTGGYKGALQSSLTQKPENYSGFAENSFYFLPNVAAVAGAQYLFAVRDQQVNFSLNGDKTGRSTFSLFSPKGGLLWNVDPTWQVFGNISRSAEVPSFGESVAPSFQNPGYPTIPFYDIKPQTATTYEIGTRGRRPDLTWEMTGYRAEIKNELLCFYSNFGNCNVTNADRTVHQGIEAGLGVAVLKNIFTPDADKLWVNLAYTFNDFRFDNDVTYGNNQLPGAPRHFLRAEVLYKHANGFYIGPNVEWVPQAYYVDSANSLTTQAYAIWGLKAGVDDGKYSMYLEARNIANTSYIASASIINQANATMPLFEPGTGRAVYAGMKVRW</sequence>
<evidence type="ECO:0000256" key="2">
    <source>
        <dbReference type="ARBA" id="ARBA00022448"/>
    </source>
</evidence>
<keyword evidence="2 8" id="KW-0813">Transport</keyword>
<dbReference type="Pfam" id="PF07715">
    <property type="entry name" value="Plug"/>
    <property type="match status" value="1"/>
</dbReference>
<feature type="domain" description="TonB-dependent receptor plug" evidence="13">
    <location>
        <begin position="92"/>
        <end position="202"/>
    </location>
</feature>
<dbReference type="InterPro" id="IPR012910">
    <property type="entry name" value="Plug_dom"/>
</dbReference>
<dbReference type="SUPFAM" id="SSF56935">
    <property type="entry name" value="Porins"/>
    <property type="match status" value="1"/>
</dbReference>
<dbReference type="InterPro" id="IPR037066">
    <property type="entry name" value="Plug_dom_sf"/>
</dbReference>
<keyword evidence="11" id="KW-0732">Signal</keyword>
<organism evidence="14 15">
    <name type="scientific">Afipia clevelandensis ATCC 49720</name>
    <dbReference type="NCBI Taxonomy" id="883079"/>
    <lineage>
        <taxon>Bacteria</taxon>
        <taxon>Pseudomonadati</taxon>
        <taxon>Pseudomonadota</taxon>
        <taxon>Alphaproteobacteria</taxon>
        <taxon>Hyphomicrobiales</taxon>
        <taxon>Nitrobacteraceae</taxon>
        <taxon>Afipia</taxon>
    </lineage>
</organism>
<evidence type="ECO:0000313" key="14">
    <source>
        <dbReference type="EMBL" id="EKS40284.1"/>
    </source>
</evidence>
<gene>
    <name evidence="14" type="ORF">HMPREF9696_00735</name>
</gene>
<dbReference type="EMBL" id="AGWY01000003">
    <property type="protein sequence ID" value="EKS40284.1"/>
    <property type="molecule type" value="Genomic_DNA"/>
</dbReference>
<dbReference type="GO" id="GO:0009279">
    <property type="term" value="C:cell outer membrane"/>
    <property type="evidence" value="ECO:0007669"/>
    <property type="project" value="UniProtKB-SubCell"/>
</dbReference>
<keyword evidence="3 8" id="KW-1134">Transmembrane beta strand</keyword>
<evidence type="ECO:0000256" key="7">
    <source>
        <dbReference type="ARBA" id="ARBA00023237"/>
    </source>
</evidence>
<feature type="region of interest" description="Disordered" evidence="10">
    <location>
        <begin position="34"/>
        <end position="86"/>
    </location>
</feature>
<keyword evidence="4 8" id="KW-0812">Transmembrane</keyword>
<evidence type="ECO:0000256" key="9">
    <source>
        <dbReference type="RuleBase" id="RU003357"/>
    </source>
</evidence>
<dbReference type="GO" id="GO:0015344">
    <property type="term" value="F:siderophore uptake transmembrane transporter activity"/>
    <property type="evidence" value="ECO:0007669"/>
    <property type="project" value="TreeGrafter"/>
</dbReference>
<evidence type="ECO:0000256" key="6">
    <source>
        <dbReference type="ARBA" id="ARBA00023136"/>
    </source>
</evidence>
<dbReference type="Proteomes" id="UP000001095">
    <property type="component" value="Unassembled WGS sequence"/>
</dbReference>
<comment type="caution">
    <text evidence="14">The sequence shown here is derived from an EMBL/GenBank/DDBJ whole genome shotgun (WGS) entry which is preliminary data.</text>
</comment>
<accession>K8PHP2</accession>
<dbReference type="GO" id="GO:0044718">
    <property type="term" value="P:siderophore transmembrane transport"/>
    <property type="evidence" value="ECO:0007669"/>
    <property type="project" value="TreeGrafter"/>
</dbReference>
<feature type="chain" id="PRO_5003920016" description="TonB-dependent receptor" evidence="11">
    <location>
        <begin position="32"/>
        <end position="728"/>
    </location>
</feature>
<dbReference type="Gene3D" id="2.170.130.10">
    <property type="entry name" value="TonB-dependent receptor, plug domain"/>
    <property type="match status" value="1"/>
</dbReference>
<keyword evidence="15" id="KW-1185">Reference proteome</keyword>
<reference evidence="14 15" key="1">
    <citation type="submission" date="2012-04" db="EMBL/GenBank/DDBJ databases">
        <title>The Genome Sequence of Afipia clevelandensis ATCC 49720.</title>
        <authorList>
            <consortium name="The Broad Institute Genome Sequencing Platform"/>
            <person name="Earl A."/>
            <person name="Ward D."/>
            <person name="Feldgarden M."/>
            <person name="Gevers D."/>
            <person name="Huys G."/>
            <person name="Walker B."/>
            <person name="Young S.K."/>
            <person name="Zeng Q."/>
            <person name="Gargeya S."/>
            <person name="Fitzgerald M."/>
            <person name="Haas B."/>
            <person name="Abouelleil A."/>
            <person name="Alvarado L."/>
            <person name="Arachchi H.M."/>
            <person name="Berlin A."/>
            <person name="Chapman S.B."/>
            <person name="Goldberg J."/>
            <person name="Griggs A."/>
            <person name="Gujja S."/>
            <person name="Hansen M."/>
            <person name="Howarth C."/>
            <person name="Imamovic A."/>
            <person name="Larimer J."/>
            <person name="McCowen C."/>
            <person name="Montmayeur A."/>
            <person name="Murphy C."/>
            <person name="Neiman D."/>
            <person name="Pearson M."/>
            <person name="Priest M."/>
            <person name="Roberts A."/>
            <person name="Saif S."/>
            <person name="Shea T."/>
            <person name="Sisk P."/>
            <person name="Sykes S."/>
            <person name="Wortman J."/>
            <person name="Nusbaum C."/>
            <person name="Birren B."/>
        </authorList>
    </citation>
    <scope>NUCLEOTIDE SEQUENCE [LARGE SCALE GENOMIC DNA]</scope>
    <source>
        <strain evidence="14 15">ATCC 49720</strain>
    </source>
</reference>
<evidence type="ECO:0000256" key="1">
    <source>
        <dbReference type="ARBA" id="ARBA00004571"/>
    </source>
</evidence>
<dbReference type="InterPro" id="IPR039426">
    <property type="entry name" value="TonB-dep_rcpt-like"/>
</dbReference>
<proteinExistence type="inferred from homology"/>